<gene>
    <name evidence="1" type="ORF">ACJ72_07376</name>
</gene>
<comment type="caution">
    <text evidence="1">The sequence shown here is derived from an EMBL/GenBank/DDBJ whole genome shotgun (WGS) entry which is preliminary data.</text>
</comment>
<name>A0A1B7NND4_9EURO</name>
<accession>A0A1B7NND4</accession>
<sequence length="35" mass="3695">RARPGSRFSDVQLADFGSIVHKVSGYAKDGDSIGT</sequence>
<dbReference type="OrthoDB" id="5979581at2759"/>
<evidence type="ECO:0000313" key="1">
    <source>
        <dbReference type="EMBL" id="OAX78319.1"/>
    </source>
</evidence>
<protein>
    <submittedName>
        <fullName evidence="1">Uncharacterized protein</fullName>
    </submittedName>
</protein>
<evidence type="ECO:0000313" key="2">
    <source>
        <dbReference type="Proteomes" id="UP000091918"/>
    </source>
</evidence>
<reference evidence="1 2" key="1">
    <citation type="submission" date="2015-07" db="EMBL/GenBank/DDBJ databases">
        <title>Emmonsia species relationships and genome sequence.</title>
        <authorList>
            <person name="Cuomo C.A."/>
            <person name="Schwartz I.S."/>
            <person name="Kenyon C."/>
            <person name="de Hoog G.S."/>
            <person name="Govender N.P."/>
            <person name="Botha A."/>
            <person name="Moreno L."/>
            <person name="de Vries M."/>
            <person name="Munoz J.F."/>
            <person name="Stielow J.B."/>
        </authorList>
    </citation>
    <scope>NUCLEOTIDE SEQUENCE [LARGE SCALE GENOMIC DNA]</scope>
    <source>
        <strain evidence="1 2">CBS 136260</strain>
    </source>
</reference>
<dbReference type="AlphaFoldDB" id="A0A1B7NND4"/>
<dbReference type="Proteomes" id="UP000091918">
    <property type="component" value="Unassembled WGS sequence"/>
</dbReference>
<dbReference type="EMBL" id="LGUA01001598">
    <property type="protein sequence ID" value="OAX78319.1"/>
    <property type="molecule type" value="Genomic_DNA"/>
</dbReference>
<keyword evidence="2" id="KW-1185">Reference proteome</keyword>
<proteinExistence type="predicted"/>
<organism evidence="1 2">
    <name type="scientific">Emergomyces africanus</name>
    <dbReference type="NCBI Taxonomy" id="1955775"/>
    <lineage>
        <taxon>Eukaryota</taxon>
        <taxon>Fungi</taxon>
        <taxon>Dikarya</taxon>
        <taxon>Ascomycota</taxon>
        <taxon>Pezizomycotina</taxon>
        <taxon>Eurotiomycetes</taxon>
        <taxon>Eurotiomycetidae</taxon>
        <taxon>Onygenales</taxon>
        <taxon>Ajellomycetaceae</taxon>
        <taxon>Emergomyces</taxon>
    </lineage>
</organism>
<feature type="non-terminal residue" evidence="1">
    <location>
        <position position="1"/>
    </location>
</feature>